<evidence type="ECO:0000313" key="2">
    <source>
        <dbReference type="Proteomes" id="UP001578633"/>
    </source>
</evidence>
<dbReference type="PANTHER" id="PTHR38790">
    <property type="entry name" value="2EXR DOMAIN-CONTAINING PROTEIN-RELATED"/>
    <property type="match status" value="1"/>
</dbReference>
<name>A0ABR3UNN0_9PLEO</name>
<dbReference type="GeneID" id="96084049"/>
<evidence type="ECO:0000313" key="1">
    <source>
        <dbReference type="EMBL" id="KAL1797121.1"/>
    </source>
</evidence>
<comment type="caution">
    <text evidence="1">The sequence shown here is derived from an EMBL/GenBank/DDBJ whole genome shotgun (WGS) entry which is preliminary data.</text>
</comment>
<dbReference type="RefSeq" id="XP_069307705.1">
    <property type="nucleotide sequence ID" value="XM_069450171.1"/>
</dbReference>
<dbReference type="Proteomes" id="UP001578633">
    <property type="component" value="Chromosome 3"/>
</dbReference>
<protein>
    <recommendedName>
        <fullName evidence="3">F-box domain-containing protein</fullName>
    </recommendedName>
</protein>
<proteinExistence type="predicted"/>
<gene>
    <name evidence="1" type="ORF">ACET3X_003727</name>
</gene>
<dbReference type="EMBL" id="JBHGVX010000003">
    <property type="protein sequence ID" value="KAL1797121.1"/>
    <property type="molecule type" value="Genomic_DNA"/>
</dbReference>
<sequence>MEAQTPVEGSSNTEKAMLAITLANQLNSPLLRLPGEIRNIIYDYLSTSSTITLAFTRTWPSPPPSCYVFVPPPFLSTCTQIHYEARHLVYTRGTFDVSRLSTMSFLFSSPANPRICRQMTRLRISHFIVNVVMQERFRHTEKGDKKSLARKVVLDSLPAVKELCVVDGRGLGEEVMEKARQWFKKEGMEITFE</sequence>
<accession>A0ABR3UNN0</accession>
<keyword evidence="2" id="KW-1185">Reference proteome</keyword>
<evidence type="ECO:0008006" key="3">
    <source>
        <dbReference type="Google" id="ProtNLM"/>
    </source>
</evidence>
<dbReference type="PANTHER" id="PTHR38790:SF4">
    <property type="entry name" value="2EXR DOMAIN-CONTAINING PROTEIN"/>
    <property type="match status" value="1"/>
</dbReference>
<reference evidence="1 2" key="1">
    <citation type="submission" date="2024-09" db="EMBL/GenBank/DDBJ databases">
        <title>T2T genomes of carrot and Alternaria dauci and their utility for understanding host-pathogen interaction during carrot leaf blight disease.</title>
        <authorList>
            <person name="Liu W."/>
            <person name="Xu S."/>
            <person name="Ou C."/>
            <person name="Liu X."/>
            <person name="Zhuang F."/>
            <person name="Deng X.W."/>
        </authorList>
    </citation>
    <scope>NUCLEOTIDE SEQUENCE [LARGE SCALE GENOMIC DNA]</scope>
    <source>
        <strain evidence="1 2">A2016</strain>
    </source>
</reference>
<organism evidence="1 2">
    <name type="scientific">Alternaria dauci</name>
    <dbReference type="NCBI Taxonomy" id="48095"/>
    <lineage>
        <taxon>Eukaryota</taxon>
        <taxon>Fungi</taxon>
        <taxon>Dikarya</taxon>
        <taxon>Ascomycota</taxon>
        <taxon>Pezizomycotina</taxon>
        <taxon>Dothideomycetes</taxon>
        <taxon>Pleosporomycetidae</taxon>
        <taxon>Pleosporales</taxon>
        <taxon>Pleosporineae</taxon>
        <taxon>Pleosporaceae</taxon>
        <taxon>Alternaria</taxon>
        <taxon>Alternaria sect. Porri</taxon>
    </lineage>
</organism>